<reference evidence="1" key="1">
    <citation type="submission" date="2022-09" db="EMBL/GenBank/DDBJ databases">
        <title>Taxonomy of Curtobacterium flaccumfaciens.</title>
        <authorList>
            <person name="Osdaghi E."/>
            <person name="Taghavi S.M."/>
            <person name="Hamidizade M."/>
            <person name="Abachi H."/>
            <person name="Fazliarab A."/>
            <person name="Baeyen S."/>
            <person name="Portier P."/>
            <person name="Van Vaerenbergh J."/>
            <person name="Jacques M.-A."/>
        </authorList>
    </citation>
    <scope>NUCLEOTIDE SEQUENCE</scope>
    <source>
        <strain evidence="1">AGQB46</strain>
    </source>
</reference>
<dbReference type="RefSeq" id="WP_262139237.1">
    <property type="nucleotide sequence ID" value="NZ_CP106879.1"/>
</dbReference>
<evidence type="ECO:0000313" key="2">
    <source>
        <dbReference type="Proteomes" id="UP001062223"/>
    </source>
</evidence>
<dbReference type="KEGG" id="cpoi:OE229_00535"/>
<sequence length="50" mass="5866">MEDQGQLAYSIQAIRRGELVAKYPGRKKALILREEGERWLQSLPDEPRRL</sequence>
<protein>
    <submittedName>
        <fullName evidence="1">Uncharacterized protein</fullName>
    </submittedName>
</protein>
<proteinExistence type="predicted"/>
<dbReference type="AlphaFoldDB" id="A0A9Q9P9I1"/>
<accession>A0A9Q9P9I1</accession>
<gene>
    <name evidence="1" type="ORF">OE229_00535</name>
</gene>
<organism evidence="1 2">
    <name type="scientific">Curtobacterium poinsettiae</name>
    <dbReference type="NCBI Taxonomy" id="159612"/>
    <lineage>
        <taxon>Bacteria</taxon>
        <taxon>Bacillati</taxon>
        <taxon>Actinomycetota</taxon>
        <taxon>Actinomycetes</taxon>
        <taxon>Micrococcales</taxon>
        <taxon>Microbacteriaceae</taxon>
        <taxon>Curtobacterium</taxon>
    </lineage>
</organism>
<dbReference type="EMBL" id="CP106879">
    <property type="protein sequence ID" value="UYC80981.1"/>
    <property type="molecule type" value="Genomic_DNA"/>
</dbReference>
<evidence type="ECO:0000313" key="1">
    <source>
        <dbReference type="EMBL" id="UYC80981.1"/>
    </source>
</evidence>
<name>A0A9Q9P9I1_9MICO</name>
<dbReference type="Proteomes" id="UP001062223">
    <property type="component" value="Chromosome"/>
</dbReference>